<dbReference type="InterPro" id="IPR015943">
    <property type="entry name" value="WD40/YVTN_repeat-like_dom_sf"/>
</dbReference>
<evidence type="ECO:0000313" key="2">
    <source>
        <dbReference type="EMBL" id="MBI3539506.1"/>
    </source>
</evidence>
<dbReference type="Proteomes" id="UP000807850">
    <property type="component" value="Unassembled WGS sequence"/>
</dbReference>
<proteinExistence type="predicted"/>
<dbReference type="Gene3D" id="2.130.10.10">
    <property type="entry name" value="YVTN repeat-like/Quinoprotein amine dehydrogenase"/>
    <property type="match status" value="1"/>
</dbReference>
<dbReference type="EMBL" id="JACQAY010000138">
    <property type="protein sequence ID" value="MBI3539506.1"/>
    <property type="molecule type" value="Genomic_DNA"/>
</dbReference>
<dbReference type="SUPFAM" id="SSF75011">
    <property type="entry name" value="3-carboxy-cis,cis-mucoante lactonizing enzyme"/>
    <property type="match status" value="1"/>
</dbReference>
<feature type="chain" id="PRO_5039534463" description="YncE family protein" evidence="1">
    <location>
        <begin position="32"/>
        <end position="374"/>
    </location>
</feature>
<dbReference type="PROSITE" id="PS51257">
    <property type="entry name" value="PROKAR_LIPOPROTEIN"/>
    <property type="match status" value="1"/>
</dbReference>
<protein>
    <recommendedName>
        <fullName evidence="4">YncE family protein</fullName>
    </recommendedName>
</protein>
<dbReference type="PANTHER" id="PTHR47197">
    <property type="entry name" value="PROTEIN NIRF"/>
    <property type="match status" value="1"/>
</dbReference>
<reference evidence="2" key="1">
    <citation type="submission" date="2020-07" db="EMBL/GenBank/DDBJ databases">
        <title>Huge and variable diversity of episymbiotic CPR bacteria and DPANN archaea in groundwater ecosystems.</title>
        <authorList>
            <person name="He C.Y."/>
            <person name="Keren R."/>
            <person name="Whittaker M."/>
            <person name="Farag I.F."/>
            <person name="Doudna J."/>
            <person name="Cate J.H.D."/>
            <person name="Banfield J.F."/>
        </authorList>
    </citation>
    <scope>NUCLEOTIDE SEQUENCE</scope>
    <source>
        <strain evidence="2">NC_groundwater_928_Pr1_S-0.2um_72_17</strain>
    </source>
</reference>
<name>A0A9D6L6H3_UNCEI</name>
<evidence type="ECO:0000256" key="1">
    <source>
        <dbReference type="SAM" id="SignalP"/>
    </source>
</evidence>
<organism evidence="2 3">
    <name type="scientific">Eiseniibacteriota bacterium</name>
    <dbReference type="NCBI Taxonomy" id="2212470"/>
    <lineage>
        <taxon>Bacteria</taxon>
        <taxon>Candidatus Eiseniibacteriota</taxon>
    </lineage>
</organism>
<feature type="signal peptide" evidence="1">
    <location>
        <begin position="1"/>
        <end position="31"/>
    </location>
</feature>
<comment type="caution">
    <text evidence="2">The sequence shown here is derived from an EMBL/GenBank/DDBJ whole genome shotgun (WGS) entry which is preliminary data.</text>
</comment>
<gene>
    <name evidence="2" type="ORF">HY076_04455</name>
</gene>
<dbReference type="PANTHER" id="PTHR47197:SF3">
    <property type="entry name" value="DIHYDRO-HEME D1 DEHYDROGENASE"/>
    <property type="match status" value="1"/>
</dbReference>
<accession>A0A9D6L6H3</accession>
<evidence type="ECO:0008006" key="4">
    <source>
        <dbReference type="Google" id="ProtNLM"/>
    </source>
</evidence>
<evidence type="ECO:0000313" key="3">
    <source>
        <dbReference type="Proteomes" id="UP000807850"/>
    </source>
</evidence>
<sequence length="374" mass="39017">MPFASRFVCRWFVPVVLAAALAGCSTSSRIAGPGAPGGGQQAFIITTDFSTGGLSAIDVDTRAVSANVAAVHSDAMLRLYGGLIYVVNRFGQDNVQVIDPARGYTTVRQFSTGNGTNPQDIAFASASKAYISRYASTDLLIVDPSTGTNIGTISLAAFADADGLPEMARMAIVGPYLFIACQRLTNFVASNPSMVVVVDIRGDRVVDTNPLVPGVQAITLAGRNPFTDFAWDAIDRELLIGCAGAFGALDGGIERIDPVQLKSLGFAITESALGGDINGIGWNGPAHSYAIVSDAAFNASIVAWSANAGDTLRTVYRPGGYNLADCQVLTGRGELWVARNQLVAPGVLIFRAGPDTLLAGPLNTGLPPNQIAFQ</sequence>
<dbReference type="InterPro" id="IPR051200">
    <property type="entry name" value="Host-pathogen_enzymatic-act"/>
</dbReference>
<dbReference type="AlphaFoldDB" id="A0A9D6L6H3"/>
<keyword evidence="1" id="KW-0732">Signal</keyword>